<dbReference type="AlphaFoldDB" id="A0A4V1QNZ5"/>
<dbReference type="GO" id="GO:0003870">
    <property type="term" value="F:5-aminolevulinate synthase activity"/>
    <property type="evidence" value="ECO:0007669"/>
    <property type="project" value="UniProtKB-EC"/>
</dbReference>
<evidence type="ECO:0000256" key="5">
    <source>
        <dbReference type="ARBA" id="ARBA00013257"/>
    </source>
</evidence>
<dbReference type="InterPro" id="IPR015422">
    <property type="entry name" value="PyrdxlP-dep_Trfase_small"/>
</dbReference>
<evidence type="ECO:0000256" key="11">
    <source>
        <dbReference type="ARBA" id="ARBA00031945"/>
    </source>
</evidence>
<dbReference type="RefSeq" id="WP_129341631.1">
    <property type="nucleotide sequence ID" value="NZ_JACIDD010000002.1"/>
</dbReference>
<dbReference type="EC" id="2.3.1.37" evidence="5 15"/>
<keyword evidence="7 14" id="KW-0663">Pyridoxal phosphate</keyword>
<dbReference type="Gene3D" id="3.90.1150.10">
    <property type="entry name" value="Aspartate Aminotransferase, domain 1"/>
    <property type="match status" value="1"/>
</dbReference>
<dbReference type="InterPro" id="IPR050087">
    <property type="entry name" value="AON_synthase_class-II"/>
</dbReference>
<dbReference type="Proteomes" id="UP000292347">
    <property type="component" value="Unassembled WGS sequence"/>
</dbReference>
<dbReference type="InterPro" id="IPR010961">
    <property type="entry name" value="4pyrrol_synth_NH2levulA_synth"/>
</dbReference>
<evidence type="ECO:0000256" key="12">
    <source>
        <dbReference type="ARBA" id="ARBA00032773"/>
    </source>
</evidence>
<dbReference type="NCBIfam" id="TIGR01821">
    <property type="entry name" value="5aminolev_synth"/>
    <property type="match status" value="1"/>
</dbReference>
<dbReference type="InterPro" id="IPR015424">
    <property type="entry name" value="PyrdxlP-dep_Trfase"/>
</dbReference>
<protein>
    <recommendedName>
        <fullName evidence="5 15">5-aminolevulinate synthase</fullName>
        <ecNumber evidence="5 15">2.3.1.37</ecNumber>
    </recommendedName>
    <alternativeName>
        <fullName evidence="10 15">5-aminolevulinic acid synthase</fullName>
    </alternativeName>
    <alternativeName>
        <fullName evidence="11 15">Delta-ALA synthase</fullName>
    </alternativeName>
    <alternativeName>
        <fullName evidence="12 15">Delta-aminolevulinate synthase</fullName>
    </alternativeName>
</protein>
<accession>A0A4V1QNZ5</accession>
<dbReference type="InterPro" id="IPR015421">
    <property type="entry name" value="PyrdxlP-dep_Trfase_major"/>
</dbReference>
<dbReference type="SUPFAM" id="SSF53383">
    <property type="entry name" value="PLP-dependent transferases"/>
    <property type="match status" value="1"/>
</dbReference>
<dbReference type="FunFam" id="3.40.640.10:FF:000006">
    <property type="entry name" value="5-aminolevulinate synthase, mitochondrial"/>
    <property type="match status" value="1"/>
</dbReference>
<evidence type="ECO:0000256" key="9">
    <source>
        <dbReference type="ARBA" id="ARBA00023315"/>
    </source>
</evidence>
<evidence type="ECO:0000256" key="3">
    <source>
        <dbReference type="ARBA" id="ARBA00008392"/>
    </source>
</evidence>
<sequence>MSSDEIVRAVDYSRVFNQAIDRLHAEGRYRVFIDILRNKGMFPNARCFAGHNGPKPITVWCSNDYLAMGQHPKVIAAMEEALHDVGAGSGGTRNIGGNTHYHIDLESELADLHGKEGALLFTSGYVSNEATLATLAKVLPGCIIFSDELNHASMIAGIRNSGCEKRVFRHNDLEHLEELLAESDPQAPKLIAFESVYSMDADIAPIAEICDLADKYNALTYLDEVHAVGMYGARGGGISERDGVADRLNIIEGTLGKAFGVMGGYIAADRTIIDVIRSYAPGFIFTTSLSPVLVAGALASVRHLKASSEEREGQQAAAAQLKAMFRDAGLPVMDSTTHIVPLMVGDPVKAKRVSDILLAEYGVYVQPINFPTVPRGTERLRFTPGPAHDEAMMRELTDALVEIWGRLEMRRAA</sequence>
<proteinExistence type="inferred from homology"/>
<dbReference type="InterPro" id="IPR004839">
    <property type="entry name" value="Aminotransferase_I/II_large"/>
</dbReference>
<organism evidence="17 18">
    <name type="scientific">Sphingomonas desiccabilis</name>
    <dbReference type="NCBI Taxonomy" id="429134"/>
    <lineage>
        <taxon>Bacteria</taxon>
        <taxon>Pseudomonadati</taxon>
        <taxon>Pseudomonadota</taxon>
        <taxon>Alphaproteobacteria</taxon>
        <taxon>Sphingomonadales</taxon>
        <taxon>Sphingomonadaceae</taxon>
        <taxon>Sphingomonas</taxon>
    </lineage>
</organism>
<dbReference type="GO" id="GO:0030170">
    <property type="term" value="F:pyridoxal phosphate binding"/>
    <property type="evidence" value="ECO:0007669"/>
    <property type="project" value="UniProtKB-UniRule"/>
</dbReference>
<dbReference type="PANTHER" id="PTHR13693">
    <property type="entry name" value="CLASS II AMINOTRANSFERASE/8-AMINO-7-OXONONANOATE SYNTHASE"/>
    <property type="match status" value="1"/>
</dbReference>
<keyword evidence="18" id="KW-1185">Reference proteome</keyword>
<evidence type="ECO:0000256" key="15">
    <source>
        <dbReference type="RuleBase" id="RU910713"/>
    </source>
</evidence>
<comment type="similarity">
    <text evidence="3 14">Belongs to the class-II pyridoxal-phosphate-dependent aminotransferase family.</text>
</comment>
<evidence type="ECO:0000313" key="17">
    <source>
        <dbReference type="EMBL" id="RXZ31384.1"/>
    </source>
</evidence>
<feature type="domain" description="Aminotransferase class I/classII large" evidence="16">
    <location>
        <begin position="57"/>
        <end position="400"/>
    </location>
</feature>
<evidence type="ECO:0000256" key="1">
    <source>
        <dbReference type="ARBA" id="ARBA00001933"/>
    </source>
</evidence>
<dbReference type="Pfam" id="PF00155">
    <property type="entry name" value="Aminotran_1_2"/>
    <property type="match status" value="1"/>
</dbReference>
<dbReference type="PROSITE" id="PS00599">
    <property type="entry name" value="AA_TRANSFER_CLASS_2"/>
    <property type="match status" value="1"/>
</dbReference>
<dbReference type="EMBL" id="SDPT01000002">
    <property type="protein sequence ID" value="RXZ31384.1"/>
    <property type="molecule type" value="Genomic_DNA"/>
</dbReference>
<evidence type="ECO:0000259" key="16">
    <source>
        <dbReference type="Pfam" id="PF00155"/>
    </source>
</evidence>
<name>A0A4V1QNZ5_9SPHN</name>
<evidence type="ECO:0000256" key="7">
    <source>
        <dbReference type="ARBA" id="ARBA00022898"/>
    </source>
</evidence>
<evidence type="ECO:0000256" key="13">
    <source>
        <dbReference type="ARBA" id="ARBA00047654"/>
    </source>
</evidence>
<comment type="caution">
    <text evidence="17">The sequence shown here is derived from an EMBL/GenBank/DDBJ whole genome shotgun (WGS) entry which is preliminary data.</text>
</comment>
<comment type="pathway">
    <text evidence="2 15">Porphyrin-containing compound metabolism; protoporphyrin-IX biosynthesis; 5-aminolevulinate from glycine: step 1/1.</text>
</comment>
<keyword evidence="9 15" id="KW-0012">Acyltransferase</keyword>
<dbReference type="InterPro" id="IPR001917">
    <property type="entry name" value="Aminotrans_II_pyridoxalP_BS"/>
</dbReference>
<dbReference type="Gene3D" id="3.40.640.10">
    <property type="entry name" value="Type I PLP-dependent aspartate aminotransferase-like (Major domain)"/>
    <property type="match status" value="1"/>
</dbReference>
<dbReference type="UniPathway" id="UPA00251">
    <property type="reaction ID" value="UER00375"/>
</dbReference>
<keyword evidence="8 15" id="KW-0350">Heme biosynthesis</keyword>
<reference evidence="17 18" key="1">
    <citation type="submission" date="2019-01" db="EMBL/GenBank/DDBJ databases">
        <title>Sphingomonas mucosissima sp. nov. and Sphingomonas desiccabilis sp. nov., from biological soil crusts in the Colorado Plateau, USA.</title>
        <authorList>
            <person name="Zhu D."/>
        </authorList>
    </citation>
    <scope>NUCLEOTIDE SEQUENCE [LARGE SCALE GENOMIC DNA]</scope>
    <source>
        <strain evidence="17 18">CP1D</strain>
    </source>
</reference>
<evidence type="ECO:0000256" key="8">
    <source>
        <dbReference type="ARBA" id="ARBA00023133"/>
    </source>
</evidence>
<dbReference type="PANTHER" id="PTHR13693:SF102">
    <property type="entry name" value="2-AMINO-3-KETOBUTYRATE COENZYME A LIGASE, MITOCHONDRIAL"/>
    <property type="match status" value="1"/>
</dbReference>
<comment type="cofactor">
    <cofactor evidence="1 14">
        <name>pyridoxal 5'-phosphate</name>
        <dbReference type="ChEBI" id="CHEBI:597326"/>
    </cofactor>
</comment>
<evidence type="ECO:0000256" key="4">
    <source>
        <dbReference type="ARBA" id="ARBA00011738"/>
    </source>
</evidence>
<evidence type="ECO:0000256" key="14">
    <source>
        <dbReference type="RuleBase" id="RU003693"/>
    </source>
</evidence>
<dbReference type="CDD" id="cd06454">
    <property type="entry name" value="KBL_like"/>
    <property type="match status" value="1"/>
</dbReference>
<dbReference type="GO" id="GO:0006782">
    <property type="term" value="P:protoporphyrinogen IX biosynthetic process"/>
    <property type="evidence" value="ECO:0007669"/>
    <property type="project" value="UniProtKB-UniRule"/>
</dbReference>
<keyword evidence="6 15" id="KW-0808">Transferase</keyword>
<dbReference type="OrthoDB" id="9807157at2"/>
<comment type="catalytic activity">
    <reaction evidence="13 15">
        <text>succinyl-CoA + glycine + H(+) = 5-aminolevulinate + CO2 + CoA</text>
        <dbReference type="Rhea" id="RHEA:12921"/>
        <dbReference type="ChEBI" id="CHEBI:15378"/>
        <dbReference type="ChEBI" id="CHEBI:16526"/>
        <dbReference type="ChEBI" id="CHEBI:57287"/>
        <dbReference type="ChEBI" id="CHEBI:57292"/>
        <dbReference type="ChEBI" id="CHEBI:57305"/>
        <dbReference type="ChEBI" id="CHEBI:356416"/>
        <dbReference type="EC" id="2.3.1.37"/>
    </reaction>
</comment>
<evidence type="ECO:0000256" key="6">
    <source>
        <dbReference type="ARBA" id="ARBA00022679"/>
    </source>
</evidence>
<evidence type="ECO:0000256" key="2">
    <source>
        <dbReference type="ARBA" id="ARBA00005029"/>
    </source>
</evidence>
<comment type="subunit">
    <text evidence="4">Homodimer.</text>
</comment>
<evidence type="ECO:0000313" key="18">
    <source>
        <dbReference type="Proteomes" id="UP000292347"/>
    </source>
</evidence>
<evidence type="ECO:0000256" key="10">
    <source>
        <dbReference type="ARBA" id="ARBA00031691"/>
    </source>
</evidence>
<gene>
    <name evidence="17" type="primary">hemA</name>
    <name evidence="17" type="ORF">EO081_08995</name>
</gene>